<keyword evidence="3" id="KW-0143">Chaperone</keyword>
<dbReference type="Gene3D" id="1.10.3580.10">
    <property type="entry name" value="ATP12 ATPase"/>
    <property type="match status" value="1"/>
</dbReference>
<evidence type="ECO:0000313" key="6">
    <source>
        <dbReference type="Proteomes" id="UP000622580"/>
    </source>
</evidence>
<dbReference type="PANTHER" id="PTHR21013:SF10">
    <property type="entry name" value="ATP SYNTHASE MITOCHONDRIAL F1 COMPLEX ASSEMBLY FACTOR 2"/>
    <property type="match status" value="1"/>
</dbReference>
<dbReference type="EMBL" id="JAGSGD010000001">
    <property type="protein sequence ID" value="MBR7619643.1"/>
    <property type="molecule type" value="Genomic_DNA"/>
</dbReference>
<dbReference type="InterPro" id="IPR042272">
    <property type="entry name" value="ATP12_ATP_synth-F1-assembly_N"/>
</dbReference>
<dbReference type="InterPro" id="IPR023335">
    <property type="entry name" value="ATP12_ortho_dom_sf"/>
</dbReference>
<keyword evidence="6" id="KW-1185">Reference proteome</keyword>
<keyword evidence="4" id="KW-1133">Transmembrane helix</keyword>
<dbReference type="GO" id="GO:0043461">
    <property type="term" value="P:proton-transporting ATP synthase complex assembly"/>
    <property type="evidence" value="ECO:0007669"/>
    <property type="project" value="InterPro"/>
</dbReference>
<gene>
    <name evidence="5" type="ORF">JKL49_09610</name>
</gene>
<dbReference type="Proteomes" id="UP000622580">
    <property type="component" value="Unassembled WGS sequence"/>
</dbReference>
<dbReference type="PANTHER" id="PTHR21013">
    <property type="entry name" value="ATP SYNTHASE MITOCHONDRIAL F1 COMPLEX ASSEMBLY FACTOR 2/ATP12 PROTEIN, MITOCHONDRIAL PRECURSOR"/>
    <property type="match status" value="1"/>
</dbReference>
<comment type="caution">
    <text evidence="5">The sequence shown here is derived from an EMBL/GenBank/DDBJ whole genome shotgun (WGS) entry which is preliminary data.</text>
</comment>
<evidence type="ECO:0000256" key="2">
    <source>
        <dbReference type="ARBA" id="ARBA00022946"/>
    </source>
</evidence>
<reference evidence="5" key="1">
    <citation type="submission" date="2021-04" db="EMBL/GenBank/DDBJ databases">
        <title>Draft genome assembly of strain Phenylobacterium sp. 20VBR1 using MiniION and Illumina platforms.</title>
        <authorList>
            <person name="Thomas F.A."/>
            <person name="Krishnan K.P."/>
            <person name="Sinha R.K."/>
        </authorList>
    </citation>
    <scope>NUCLEOTIDE SEQUENCE</scope>
    <source>
        <strain evidence="5">20VBR1</strain>
    </source>
</reference>
<name>A0A941D3P1_9CAUL</name>
<dbReference type="Gene3D" id="3.30.2180.10">
    <property type="entry name" value="ATP12-like"/>
    <property type="match status" value="1"/>
</dbReference>
<dbReference type="AlphaFoldDB" id="A0A941D3P1"/>
<dbReference type="Pfam" id="PF07542">
    <property type="entry name" value="ATP12"/>
    <property type="match status" value="1"/>
</dbReference>
<accession>A0A941D3P1</accession>
<keyword evidence="4" id="KW-0812">Transmembrane</keyword>
<dbReference type="InterPro" id="IPR011419">
    <property type="entry name" value="ATP12_ATP_synth-F1-assembly"/>
</dbReference>
<keyword evidence="2" id="KW-0809">Transit peptide</keyword>
<sequence>MAKGFKEAGEKPRRFYKDVSVEAAPGGFAVKLDSRSLRSPRAALMVLPTQALADLVAEEWAGQGEHIEMAVMHATRLANTALDAIPQARDGTAGQIADYAGSDLLCYFAQDPAGLVDRQQHHWVPVLERAEREFDVAFVRAAGIVHRTQPDETLAKVKAMALDLDDFGLAGVAFGTALFGSAVLAFGLARGWMSGVQVLELSRLDEIFQEEKWGIDDEAAERTARHVVEAQMLERWFKAL</sequence>
<evidence type="ECO:0000256" key="3">
    <source>
        <dbReference type="ARBA" id="ARBA00023186"/>
    </source>
</evidence>
<dbReference type="RefSeq" id="WP_215339986.1">
    <property type="nucleotide sequence ID" value="NZ_JAGSGD010000001.1"/>
</dbReference>
<organism evidence="5 6">
    <name type="scientific">Phenylobacterium glaciei</name>
    <dbReference type="NCBI Taxonomy" id="2803784"/>
    <lineage>
        <taxon>Bacteria</taxon>
        <taxon>Pseudomonadati</taxon>
        <taxon>Pseudomonadota</taxon>
        <taxon>Alphaproteobacteria</taxon>
        <taxon>Caulobacterales</taxon>
        <taxon>Caulobacteraceae</taxon>
        <taxon>Phenylobacterium</taxon>
    </lineage>
</organism>
<keyword evidence="4" id="KW-0472">Membrane</keyword>
<dbReference type="SUPFAM" id="SSF160909">
    <property type="entry name" value="ATP12-like"/>
    <property type="match status" value="1"/>
</dbReference>
<evidence type="ECO:0000313" key="5">
    <source>
        <dbReference type="EMBL" id="MBR7619643.1"/>
    </source>
</evidence>
<protein>
    <submittedName>
        <fullName evidence="5">ATPase</fullName>
    </submittedName>
</protein>
<evidence type="ECO:0000256" key="4">
    <source>
        <dbReference type="SAM" id="Phobius"/>
    </source>
</evidence>
<feature type="transmembrane region" description="Helical" evidence="4">
    <location>
        <begin position="167"/>
        <end position="189"/>
    </location>
</feature>
<evidence type="ECO:0000256" key="1">
    <source>
        <dbReference type="ARBA" id="ARBA00008231"/>
    </source>
</evidence>
<proteinExistence type="inferred from homology"/>
<comment type="similarity">
    <text evidence="1">Belongs to the ATP12 family.</text>
</comment>